<dbReference type="EMBL" id="JAKRVY010000005">
    <property type="protein sequence ID" value="MCL9814073.1"/>
    <property type="molecule type" value="Genomic_DNA"/>
</dbReference>
<dbReference type="Proteomes" id="UP001202674">
    <property type="component" value="Unassembled WGS sequence"/>
</dbReference>
<comment type="caution">
    <text evidence="1">The sequence shown here is derived from an EMBL/GenBank/DDBJ whole genome shotgun (WGS) entry which is preliminary data.</text>
</comment>
<reference evidence="1 2" key="1">
    <citation type="journal article" date="2022" name="Syst. Appl. Microbiol.">
        <title>Natronocalculus amylovorans gen. nov., sp. nov., and Natranaeroarchaeum aerophilus sp. nov., dominant culturable amylolytic natronoarchaea from hypersaline soda lakes in southwestern Siberia.</title>
        <authorList>
            <person name="Sorokin D.Y."/>
            <person name="Elcheninov A.G."/>
            <person name="Khizhniak T.V."/>
            <person name="Koenen M."/>
            <person name="Bale N.J."/>
            <person name="Damste J.S.S."/>
            <person name="Kublanov I.V."/>
        </authorList>
    </citation>
    <scope>NUCLEOTIDE SEQUENCE [LARGE SCALE GENOMIC DNA]</scope>
    <source>
        <strain evidence="1 2">AArc-St1-1</strain>
    </source>
</reference>
<gene>
    <name evidence="1" type="ORF">AArcSt11_10455</name>
</gene>
<dbReference type="InterPro" id="IPR036388">
    <property type="entry name" value="WH-like_DNA-bd_sf"/>
</dbReference>
<dbReference type="InterPro" id="IPR036390">
    <property type="entry name" value="WH_DNA-bd_sf"/>
</dbReference>
<accession>A0AAE3FRN5</accession>
<dbReference type="Gene3D" id="1.10.10.10">
    <property type="entry name" value="Winged helix-like DNA-binding domain superfamily/Winged helix DNA-binding domain"/>
    <property type="match status" value="1"/>
</dbReference>
<dbReference type="AlphaFoldDB" id="A0AAE3FRN5"/>
<name>A0AAE3FRN5_9EURY</name>
<proteinExistence type="predicted"/>
<dbReference type="RefSeq" id="WP_250596900.1">
    <property type="nucleotide sequence ID" value="NZ_JAKRVY010000005.1"/>
</dbReference>
<organism evidence="1 2">
    <name type="scientific">Natranaeroarchaeum aerophilus</name>
    <dbReference type="NCBI Taxonomy" id="2917711"/>
    <lineage>
        <taxon>Archaea</taxon>
        <taxon>Methanobacteriati</taxon>
        <taxon>Methanobacteriota</taxon>
        <taxon>Stenosarchaea group</taxon>
        <taxon>Halobacteria</taxon>
        <taxon>Halobacteriales</taxon>
        <taxon>Natronoarchaeaceae</taxon>
        <taxon>Natranaeroarchaeum</taxon>
    </lineage>
</organism>
<protein>
    <submittedName>
        <fullName evidence="1">Transcriptional regulator</fullName>
    </submittedName>
</protein>
<keyword evidence="2" id="KW-1185">Reference proteome</keyword>
<evidence type="ECO:0000313" key="1">
    <source>
        <dbReference type="EMBL" id="MCL9814073.1"/>
    </source>
</evidence>
<sequence>MGSRDRNDQGEYAETLTERRVLGVFERVDGPVITSSDVADTLSCSTEAARRKLSGLYERGILGRRKTGRTLIYWLVEQGEATPIDAEDPFFAAEPAREGGPGDVAANVDEHLYDNV</sequence>
<evidence type="ECO:0000313" key="2">
    <source>
        <dbReference type="Proteomes" id="UP001202674"/>
    </source>
</evidence>
<dbReference type="SUPFAM" id="SSF46785">
    <property type="entry name" value="Winged helix' DNA-binding domain"/>
    <property type="match status" value="1"/>
</dbReference>